<dbReference type="Proteomes" id="UP000749040">
    <property type="component" value="Unassembled WGS sequence"/>
</dbReference>
<evidence type="ECO:0000313" key="2">
    <source>
        <dbReference type="Proteomes" id="UP000749040"/>
    </source>
</evidence>
<comment type="caution">
    <text evidence="1">The sequence shown here is derived from an EMBL/GenBank/DDBJ whole genome shotgun (WGS) entry which is preliminary data.</text>
</comment>
<keyword evidence="2" id="KW-1185">Reference proteome</keyword>
<protein>
    <submittedName>
        <fullName evidence="1">Uncharacterized protein</fullName>
    </submittedName>
</protein>
<reference evidence="1 2" key="1">
    <citation type="submission" date="2021-01" db="EMBL/GenBank/DDBJ databases">
        <title>Streptomyces acididurans sp. nov., isolated from a peat swamp forest soil.</title>
        <authorList>
            <person name="Chantavorakit T."/>
            <person name="Duangmal K."/>
        </authorList>
    </citation>
    <scope>NUCLEOTIDE SEQUENCE [LARGE SCALE GENOMIC DNA]</scope>
    <source>
        <strain evidence="1 2">KK5PA1</strain>
    </source>
</reference>
<dbReference type="RefSeq" id="WP_205363689.1">
    <property type="nucleotide sequence ID" value="NZ_JADKYB010000030.1"/>
</dbReference>
<proteinExistence type="predicted"/>
<evidence type="ECO:0000313" key="1">
    <source>
        <dbReference type="EMBL" id="MBM9510045.1"/>
    </source>
</evidence>
<name>A0ABS2U358_9ACTN</name>
<organism evidence="1 2">
    <name type="scientific">Actinacidiphila acididurans</name>
    <dbReference type="NCBI Taxonomy" id="2784346"/>
    <lineage>
        <taxon>Bacteria</taxon>
        <taxon>Bacillati</taxon>
        <taxon>Actinomycetota</taxon>
        <taxon>Actinomycetes</taxon>
        <taxon>Kitasatosporales</taxon>
        <taxon>Streptomycetaceae</taxon>
        <taxon>Actinacidiphila</taxon>
    </lineage>
</organism>
<gene>
    <name evidence="1" type="ORF">ITX44_36910</name>
</gene>
<dbReference type="EMBL" id="JADKYB010000030">
    <property type="protein sequence ID" value="MBM9510045.1"/>
    <property type="molecule type" value="Genomic_DNA"/>
</dbReference>
<sequence>MTTTTAQPGTTSGLPTAKGFLPVGSPAHVCIGYNRACKVVRIVVPARAEGLTDAITDDEMDAIADTQNVRRPGGTDTREAVRAALLPPYAADATDQQIAEAVEDGAQRGRPFQYRTLTGRTVLWVPIPLDGTETDMPTPTAETA</sequence>
<accession>A0ABS2U358</accession>